<dbReference type="InterPro" id="IPR006311">
    <property type="entry name" value="TAT_signal"/>
</dbReference>
<dbReference type="Pfam" id="PF03401">
    <property type="entry name" value="TctC"/>
    <property type="match status" value="1"/>
</dbReference>
<protein>
    <submittedName>
        <fullName evidence="3">Tripartite tricarboxylate transporter substrate binding protein</fullName>
    </submittedName>
</protein>
<dbReference type="InterPro" id="IPR042100">
    <property type="entry name" value="Bug_dom1"/>
</dbReference>
<dbReference type="Proteomes" id="UP001529369">
    <property type="component" value="Unassembled WGS sequence"/>
</dbReference>
<feature type="chain" id="PRO_5047413545" evidence="2">
    <location>
        <begin position="27"/>
        <end position="336"/>
    </location>
</feature>
<keyword evidence="4" id="KW-1185">Reference proteome</keyword>
<dbReference type="Gene3D" id="3.40.190.10">
    <property type="entry name" value="Periplasmic binding protein-like II"/>
    <property type="match status" value="1"/>
</dbReference>
<organism evidence="3 4">
    <name type="scientific">Paeniroseomonas aquatica</name>
    <dbReference type="NCBI Taxonomy" id="373043"/>
    <lineage>
        <taxon>Bacteria</taxon>
        <taxon>Pseudomonadati</taxon>
        <taxon>Pseudomonadota</taxon>
        <taxon>Alphaproteobacteria</taxon>
        <taxon>Acetobacterales</taxon>
        <taxon>Acetobacteraceae</taxon>
        <taxon>Paeniroseomonas</taxon>
    </lineage>
</organism>
<accession>A0ABT8A153</accession>
<dbReference type="SUPFAM" id="SSF53850">
    <property type="entry name" value="Periplasmic binding protein-like II"/>
    <property type="match status" value="1"/>
</dbReference>
<dbReference type="PIRSF" id="PIRSF017082">
    <property type="entry name" value="YflP"/>
    <property type="match status" value="1"/>
</dbReference>
<evidence type="ECO:0000313" key="3">
    <source>
        <dbReference type="EMBL" id="MDN3563460.1"/>
    </source>
</evidence>
<keyword evidence="2" id="KW-0732">Signal</keyword>
<dbReference type="PROSITE" id="PS51318">
    <property type="entry name" value="TAT"/>
    <property type="match status" value="1"/>
</dbReference>
<gene>
    <name evidence="3" type="ORF">QWZ14_03610</name>
</gene>
<dbReference type="InterPro" id="IPR005064">
    <property type="entry name" value="BUG"/>
</dbReference>
<feature type="signal peptide" evidence="2">
    <location>
        <begin position="1"/>
        <end position="26"/>
    </location>
</feature>
<dbReference type="CDD" id="cd13578">
    <property type="entry name" value="PBP2_Bug27"/>
    <property type="match status" value="1"/>
</dbReference>
<dbReference type="Gene3D" id="3.40.190.150">
    <property type="entry name" value="Bordetella uptake gene, domain 1"/>
    <property type="match status" value="1"/>
</dbReference>
<evidence type="ECO:0000313" key="4">
    <source>
        <dbReference type="Proteomes" id="UP001529369"/>
    </source>
</evidence>
<dbReference type="RefSeq" id="WP_290315200.1">
    <property type="nucleotide sequence ID" value="NZ_JAUFPN010000033.1"/>
</dbReference>
<evidence type="ECO:0000256" key="1">
    <source>
        <dbReference type="ARBA" id="ARBA00006987"/>
    </source>
</evidence>
<dbReference type="PANTHER" id="PTHR42928:SF5">
    <property type="entry name" value="BLR1237 PROTEIN"/>
    <property type="match status" value="1"/>
</dbReference>
<comment type="caution">
    <text evidence="3">The sequence shown here is derived from an EMBL/GenBank/DDBJ whole genome shotgun (WGS) entry which is preliminary data.</text>
</comment>
<comment type="similarity">
    <text evidence="1">Belongs to the UPF0065 (bug) family.</text>
</comment>
<reference evidence="4" key="1">
    <citation type="journal article" date="2019" name="Int. J. Syst. Evol. Microbiol.">
        <title>The Global Catalogue of Microorganisms (GCM) 10K type strain sequencing project: providing services to taxonomists for standard genome sequencing and annotation.</title>
        <authorList>
            <consortium name="The Broad Institute Genomics Platform"/>
            <consortium name="The Broad Institute Genome Sequencing Center for Infectious Disease"/>
            <person name="Wu L."/>
            <person name="Ma J."/>
        </authorList>
    </citation>
    <scope>NUCLEOTIDE SEQUENCE [LARGE SCALE GENOMIC DNA]</scope>
    <source>
        <strain evidence="4">CECT 7131</strain>
    </source>
</reference>
<evidence type="ECO:0000256" key="2">
    <source>
        <dbReference type="SAM" id="SignalP"/>
    </source>
</evidence>
<sequence>MTFAAIPTRRRLAQAGLALAAAPALARPALARPALAQANWPSRPITLVIGYAPGGLTDVMVRMVAERLGRELDQTVVVENRSGGGTSIASTYVAQARPDGYTLLIGTNSLAINPALQPGSTPRDPLKELQPIGLVYYSPFAMAVQRSVPVEDLAGLVAYAKANPGKLNYGSSGNGSVNHLLTELLLQKAGMRVEHVPYRGAGPALLDLRADRIQLFYASPLDIAPLVNDGTVRLVAISAPERLPILPDLPSVAEAYPGCAGVLWQGLFAPPGTPGPVQQRLYAALRATLEDPSLGERVTQQGVVLMQGDAAALHRLLASEIEVWGGVVRASGIKPD</sequence>
<name>A0ABT8A153_9PROT</name>
<proteinExistence type="inferred from homology"/>
<dbReference type="EMBL" id="JAUFPN010000033">
    <property type="protein sequence ID" value="MDN3563460.1"/>
    <property type="molecule type" value="Genomic_DNA"/>
</dbReference>
<dbReference type="PANTHER" id="PTHR42928">
    <property type="entry name" value="TRICARBOXYLATE-BINDING PROTEIN"/>
    <property type="match status" value="1"/>
</dbReference>